<feature type="region of interest" description="Disordered" evidence="1">
    <location>
        <begin position="49"/>
        <end position="75"/>
    </location>
</feature>
<dbReference type="AlphaFoldDB" id="A0A427BBC6"/>
<organism evidence="2 3">
    <name type="scientific">Ensete ventricosum</name>
    <name type="common">Abyssinian banana</name>
    <name type="synonym">Musa ensete</name>
    <dbReference type="NCBI Taxonomy" id="4639"/>
    <lineage>
        <taxon>Eukaryota</taxon>
        <taxon>Viridiplantae</taxon>
        <taxon>Streptophyta</taxon>
        <taxon>Embryophyta</taxon>
        <taxon>Tracheophyta</taxon>
        <taxon>Spermatophyta</taxon>
        <taxon>Magnoliopsida</taxon>
        <taxon>Liliopsida</taxon>
        <taxon>Zingiberales</taxon>
        <taxon>Musaceae</taxon>
        <taxon>Ensete</taxon>
    </lineage>
</organism>
<sequence length="157" mass="17927">MSSYCPKGSRRSINKAAVGNKTKLFVREKFEVDIYEFFWGKRTTKQRRNRSIADCRYAPPKPTSSSIPPETSLPRLPRKDRLAHVWAPRRLGEGTKWVADGHVIWIWVSHADDEVSRVQDAAPYLANQLSKRVPKGPHLTILSLLHVAIRDDATTPR</sequence>
<dbReference type="Proteomes" id="UP000287651">
    <property type="component" value="Unassembled WGS sequence"/>
</dbReference>
<protein>
    <submittedName>
        <fullName evidence="2">Uncharacterized protein</fullName>
    </submittedName>
</protein>
<evidence type="ECO:0000256" key="1">
    <source>
        <dbReference type="SAM" id="MobiDB-lite"/>
    </source>
</evidence>
<evidence type="ECO:0000313" key="2">
    <source>
        <dbReference type="EMBL" id="RRT85758.1"/>
    </source>
</evidence>
<proteinExistence type="predicted"/>
<gene>
    <name evidence="2" type="ORF">B296_00006084</name>
</gene>
<accession>A0A427BBC6</accession>
<name>A0A427BBC6_ENSVE</name>
<comment type="caution">
    <text evidence="2">The sequence shown here is derived from an EMBL/GenBank/DDBJ whole genome shotgun (WGS) entry which is preliminary data.</text>
</comment>
<dbReference type="EMBL" id="AMZH03000067">
    <property type="protein sequence ID" value="RRT85758.1"/>
    <property type="molecule type" value="Genomic_DNA"/>
</dbReference>
<evidence type="ECO:0000313" key="3">
    <source>
        <dbReference type="Proteomes" id="UP000287651"/>
    </source>
</evidence>
<reference evidence="2 3" key="1">
    <citation type="journal article" date="2014" name="Agronomy (Basel)">
        <title>A Draft Genome Sequence for Ensete ventricosum, the Drought-Tolerant Tree Against Hunger.</title>
        <authorList>
            <person name="Harrison J."/>
            <person name="Moore K.A."/>
            <person name="Paszkiewicz K."/>
            <person name="Jones T."/>
            <person name="Grant M."/>
            <person name="Ambacheew D."/>
            <person name="Muzemil S."/>
            <person name="Studholme D.J."/>
        </authorList>
    </citation>
    <scope>NUCLEOTIDE SEQUENCE [LARGE SCALE GENOMIC DNA]</scope>
</reference>